<dbReference type="Bgee" id="ENSBTAG00000017711">
    <property type="expression patterns" value="Expressed in neutrophil and 107 other cell types or tissues"/>
</dbReference>
<proteinExistence type="predicted"/>
<dbReference type="PANTHER" id="PTHR23330">
    <property type="entry name" value="P300 TRANSCRIPTIONAL COFACTOR JMY-RELATED"/>
    <property type="match status" value="1"/>
</dbReference>
<organism evidence="9 10">
    <name type="scientific">Bos taurus</name>
    <name type="common">Bovine</name>
    <dbReference type="NCBI Taxonomy" id="9913"/>
    <lineage>
        <taxon>Eukaryota</taxon>
        <taxon>Metazoa</taxon>
        <taxon>Chordata</taxon>
        <taxon>Craniata</taxon>
        <taxon>Vertebrata</taxon>
        <taxon>Euteleostomi</taxon>
        <taxon>Mammalia</taxon>
        <taxon>Eutheria</taxon>
        <taxon>Laurasiatheria</taxon>
        <taxon>Artiodactyla</taxon>
        <taxon>Ruminantia</taxon>
        <taxon>Pecora</taxon>
        <taxon>Bovidae</taxon>
        <taxon>Bovinae</taxon>
        <taxon>Bos</taxon>
    </lineage>
</organism>
<reference evidence="9" key="1">
    <citation type="submission" date="2018-03" db="EMBL/GenBank/DDBJ databases">
        <title>ARS-UCD1.2.</title>
        <authorList>
            <person name="Rosen B.D."/>
            <person name="Bickhart D.M."/>
            <person name="Koren S."/>
            <person name="Schnabel R.D."/>
            <person name="Hall R."/>
            <person name="Zimin A."/>
            <person name="Dreischer C."/>
            <person name="Schultheiss S."/>
            <person name="Schroeder S.G."/>
            <person name="Elsik C.G."/>
            <person name="Couldrey C."/>
            <person name="Liu G.E."/>
            <person name="Van Tassell C.P."/>
            <person name="Phillippy A.M."/>
            <person name="Smith T.P.L."/>
            <person name="Medrano J.F."/>
        </authorList>
    </citation>
    <scope>NUCLEOTIDE SEQUENCE [LARGE SCALE GENOMIC DNA]</scope>
    <source>
        <strain evidence="9">Hereford</strain>
    </source>
</reference>
<protein>
    <submittedName>
        <fullName evidence="9">WASP homolog associated with actin, golgi membranes and microtubules</fullName>
    </submittedName>
</protein>
<dbReference type="AlphaFoldDB" id="E1BD74"/>
<feature type="region of interest" description="Disordered" evidence="7">
    <location>
        <begin position="746"/>
        <end position="803"/>
    </location>
</feature>
<dbReference type="Pfam" id="PF15871">
    <property type="entry name" value="JMY"/>
    <property type="match status" value="1"/>
</dbReference>
<comment type="subcellular location">
    <subcellularLocation>
        <location evidence="1">Cytoplasmic vesicle membrane</location>
    </subcellularLocation>
</comment>
<dbReference type="InterPro" id="IPR003124">
    <property type="entry name" value="WH2_dom"/>
</dbReference>
<evidence type="ECO:0000256" key="6">
    <source>
        <dbReference type="ARBA" id="ARBA00023329"/>
    </source>
</evidence>
<dbReference type="VEuPathDB" id="HostDB:ENSBTAG00000017711"/>
<dbReference type="InParanoid" id="E1BD74"/>
<feature type="compositionally biased region" description="Acidic residues" evidence="7">
    <location>
        <begin position="785"/>
        <end position="795"/>
    </location>
</feature>
<accession>E1BD74</accession>
<gene>
    <name evidence="9 11" type="primary">WHAMM</name>
</gene>
<evidence type="ECO:0000256" key="4">
    <source>
        <dbReference type="ARBA" id="ARBA00023136"/>
    </source>
</evidence>
<evidence type="ECO:0000256" key="3">
    <source>
        <dbReference type="ARBA" id="ARBA00023054"/>
    </source>
</evidence>
<evidence type="ECO:0000256" key="1">
    <source>
        <dbReference type="ARBA" id="ARBA00004156"/>
    </source>
</evidence>
<feature type="region of interest" description="Disordered" evidence="7">
    <location>
        <begin position="500"/>
        <end position="615"/>
    </location>
</feature>
<feature type="compositionally biased region" description="Pro residues" evidence="7">
    <location>
        <begin position="64"/>
        <end position="77"/>
    </location>
</feature>
<dbReference type="GeneTree" id="ENSGT00510000046704"/>
<feature type="compositionally biased region" description="Basic and acidic residues" evidence="7">
    <location>
        <begin position="520"/>
        <end position="537"/>
    </location>
</feature>
<sequence>MEDEQPDSLEGWVPVREDLFAEPERHQLRFLVAWNDVEGKFAVTCHDRTAQRRRWREGSQAGPEPAPEPEAAAPPPSWAGLLSAAGLRGAHRQLAALWPPLEPCFPRLPPELDVGGGGAWGLGLGLWTLVWPAPTGPGEAALQELCRQLERYLGQAADGCGGAAVRDALFPGQRCAADCESTREFRERALRARRDEASARLRQLLQGHEKANTMVALMNVYREEDEAYQELVTATTMFFQYLLQPFRDMRELATSCKLAILKSLDEDDLGPKRIVALQKEAQEWTRQAEEAIVSIQDITVNYFEKTVEALAGMKKQMAQDEKRFGQAAWATATPRLEKLKLMLAREALQLMRAKELCLNHRRAEIRGKMEDLPEQEKKINIVDDLEIQYYEVQLELYEVKFEILKYEEILLVTQLDSIKRLIKDKQDEVIYYDPCESPEELTVMDGVMGLQEGKQLEVGVLSRQCQQLESKRGSICARRARLRNRKDQCKENHRLRLQQAEERIKYSHQHHSVQRKRDKKKEEEQKKREWINQERQKTLQRLRAFKERCPGQPVLKSSRSQPVTPDLPNGLPKQTPPPTSQMTAVIHPSSRKTRSAPLSEVSTVKTPEREDCAGDSPVPTLVSLVTKHIPRQVRNCCRRRCLRLPPPPPPPPPPLPAQPFSSQPANHRNLRFGTSVKDDQPLPLVCESPTENPRGPADSFSGPGSMDEVLASLRHGRAPPQKVQAPALPPPRASVNEHILAAIRQGVKLKKVHPAPGPSPSSKPTSDLEKSIKAALQRIKRVSADSEEEGEEGDEQGPHEWDH</sequence>
<feature type="compositionally biased region" description="Pro residues" evidence="7">
    <location>
        <begin position="644"/>
        <end position="657"/>
    </location>
</feature>
<dbReference type="GO" id="GO:0003779">
    <property type="term" value="F:actin binding"/>
    <property type="evidence" value="ECO:0007669"/>
    <property type="project" value="UniProtKB-KW"/>
</dbReference>
<keyword evidence="4" id="KW-0472">Membrane</keyword>
<dbReference type="PROSITE" id="PS51082">
    <property type="entry name" value="WH2"/>
    <property type="match status" value="1"/>
</dbReference>
<feature type="region of interest" description="Disordered" evidence="7">
    <location>
        <begin position="644"/>
        <end position="707"/>
    </location>
</feature>
<dbReference type="PaxDb" id="9913-ENSBTAP00000023556"/>
<feature type="compositionally biased region" description="Basic residues" evidence="7">
    <location>
        <begin position="506"/>
        <end position="519"/>
    </location>
</feature>
<dbReference type="PANTHER" id="PTHR23330:SF6">
    <property type="entry name" value="WASP HOMOLOG-ASSOCIATED PROTEIN WITH ACTIN, MEMBRANES AND MICROTUBULES"/>
    <property type="match status" value="1"/>
</dbReference>
<keyword evidence="5" id="KW-0009">Actin-binding</keyword>
<evidence type="ECO:0000313" key="11">
    <source>
        <dbReference type="VGNC" id="VGNC:53957"/>
    </source>
</evidence>
<dbReference type="GO" id="GO:0030659">
    <property type="term" value="C:cytoplasmic vesicle membrane"/>
    <property type="evidence" value="ECO:0007669"/>
    <property type="project" value="UniProtKB-SubCell"/>
</dbReference>
<evidence type="ECO:0000259" key="8">
    <source>
        <dbReference type="PROSITE" id="PS51082"/>
    </source>
</evidence>
<feature type="domain" description="WH2" evidence="8">
    <location>
        <begin position="735"/>
        <end position="752"/>
    </location>
</feature>
<evidence type="ECO:0000256" key="2">
    <source>
        <dbReference type="ARBA" id="ARBA00022490"/>
    </source>
</evidence>
<evidence type="ECO:0000313" key="10">
    <source>
        <dbReference type="Proteomes" id="UP000009136"/>
    </source>
</evidence>
<dbReference type="Gene3D" id="6.10.280.150">
    <property type="match status" value="1"/>
</dbReference>
<keyword evidence="10" id="KW-1185">Reference proteome</keyword>
<dbReference type="STRING" id="9913.ENSBTAP00000023556"/>
<dbReference type="Ensembl" id="ENSBTAT00000023556.7">
    <property type="protein sequence ID" value="ENSBTAP00000023556.7"/>
    <property type="gene ID" value="ENSBTAG00000017711.7"/>
</dbReference>
<reference evidence="9" key="3">
    <citation type="submission" date="2025-09" db="UniProtKB">
        <authorList>
            <consortium name="Ensembl"/>
        </authorList>
    </citation>
    <scope>IDENTIFICATION</scope>
    <source>
        <strain evidence="9">Hereford</strain>
    </source>
</reference>
<keyword evidence="3" id="KW-0175">Coiled coil</keyword>
<evidence type="ECO:0000313" key="9">
    <source>
        <dbReference type="Ensembl" id="ENSBTAP00000023556.7"/>
    </source>
</evidence>
<dbReference type="Proteomes" id="UP000009136">
    <property type="component" value="Chromosome 21"/>
</dbReference>
<dbReference type="VGNC" id="VGNC:53957">
    <property type="gene designation" value="WHAMM"/>
</dbReference>
<dbReference type="Pfam" id="PF15920">
    <property type="entry name" value="WHAMM-JMY_N"/>
    <property type="match status" value="1"/>
</dbReference>
<keyword evidence="2" id="KW-0963">Cytoplasm</keyword>
<keyword evidence="6" id="KW-0968">Cytoplasmic vesicle</keyword>
<feature type="region of interest" description="Disordered" evidence="7">
    <location>
        <begin position="52"/>
        <end position="79"/>
    </location>
</feature>
<dbReference type="HOGENOM" id="CLU_012316_1_0_1"/>
<dbReference type="InterPro" id="IPR031808">
    <property type="entry name" value="JMY/WHAMM_N"/>
</dbReference>
<evidence type="ECO:0000256" key="7">
    <source>
        <dbReference type="SAM" id="MobiDB-lite"/>
    </source>
</evidence>
<dbReference type="InterPro" id="IPR031738">
    <property type="entry name" value="JMY/WHAMM"/>
</dbReference>
<evidence type="ECO:0000256" key="5">
    <source>
        <dbReference type="ARBA" id="ARBA00023203"/>
    </source>
</evidence>
<reference evidence="9" key="2">
    <citation type="submission" date="2025-08" db="UniProtKB">
        <authorList>
            <consortium name="Ensembl"/>
        </authorList>
    </citation>
    <scope>IDENTIFICATION</scope>
    <source>
        <strain evidence="9">Hereford</strain>
    </source>
</reference>
<name>E1BD74_BOVIN</name>
<dbReference type="eggNOG" id="ENOG502QPSI">
    <property type="taxonomic scope" value="Eukaryota"/>
</dbReference>